<reference evidence="1" key="1">
    <citation type="submission" date="2013-04" db="EMBL/GenBank/DDBJ databases">
        <authorList>
            <person name="Qu J."/>
            <person name="Murali S.C."/>
            <person name="Bandaranaike D."/>
            <person name="Bellair M."/>
            <person name="Blankenburg K."/>
            <person name="Chao H."/>
            <person name="Dinh H."/>
            <person name="Doddapaneni H."/>
            <person name="Downs B."/>
            <person name="Dugan-Rocha S."/>
            <person name="Elkadiri S."/>
            <person name="Gnanaolivu R.D."/>
            <person name="Hernandez B."/>
            <person name="Javaid M."/>
            <person name="Jayaseelan J.C."/>
            <person name="Lee S."/>
            <person name="Li M."/>
            <person name="Ming W."/>
            <person name="Munidasa M."/>
            <person name="Muniz J."/>
            <person name="Nguyen L."/>
            <person name="Ongeri F."/>
            <person name="Osuji N."/>
            <person name="Pu L.-L."/>
            <person name="Puazo M."/>
            <person name="Qu C."/>
            <person name="Quiroz J."/>
            <person name="Raj R."/>
            <person name="Weissenberger G."/>
            <person name="Xin Y."/>
            <person name="Zou X."/>
            <person name="Han Y."/>
            <person name="Richards S."/>
            <person name="Worley K."/>
            <person name="Muzny D."/>
            <person name="Gibbs R."/>
        </authorList>
    </citation>
    <scope>NUCLEOTIDE SEQUENCE</scope>
    <source>
        <strain evidence="1">Sampled in the wild</strain>
    </source>
</reference>
<dbReference type="InterPro" id="IPR027417">
    <property type="entry name" value="P-loop_NTPase"/>
</dbReference>
<dbReference type="PANTHER" id="PTHR46350">
    <property type="entry name" value="RAS LIKE FAMILY 10 MEMBER B-RELATED"/>
    <property type="match status" value="1"/>
</dbReference>
<dbReference type="Proteomes" id="UP000792457">
    <property type="component" value="Unassembled WGS sequence"/>
</dbReference>
<keyword evidence="2" id="KW-1185">Reference proteome</keyword>
<protein>
    <submittedName>
        <fullName evidence="1">Uncharacterized protein</fullName>
    </submittedName>
</protein>
<accession>A0A8K0KIW8</accession>
<proteinExistence type="predicted"/>
<evidence type="ECO:0000313" key="1">
    <source>
        <dbReference type="EMBL" id="KAG8236109.1"/>
    </source>
</evidence>
<dbReference type="OrthoDB" id="299781at2759"/>
<dbReference type="PANTHER" id="PTHR46350:SF2">
    <property type="entry name" value="RAS LIKE FAMILY 10 MEMBER B"/>
    <property type="match status" value="1"/>
</dbReference>
<comment type="caution">
    <text evidence="1">The sequence shown here is derived from an EMBL/GenBank/DDBJ whole genome shotgun (WGS) entry which is preliminary data.</text>
</comment>
<dbReference type="SMART" id="SM00173">
    <property type="entry name" value="RAS"/>
    <property type="match status" value="1"/>
</dbReference>
<dbReference type="GO" id="GO:0005525">
    <property type="term" value="F:GTP binding"/>
    <property type="evidence" value="ECO:0007669"/>
    <property type="project" value="InterPro"/>
</dbReference>
<evidence type="ECO:0000313" key="2">
    <source>
        <dbReference type="Proteomes" id="UP000792457"/>
    </source>
</evidence>
<dbReference type="InterPro" id="IPR001806">
    <property type="entry name" value="Small_GTPase"/>
</dbReference>
<dbReference type="AlphaFoldDB" id="A0A8K0KIW8"/>
<name>A0A8K0KIW8_LADFU</name>
<sequence>MKRKFYLGVHADSVLVRLRATKHESAKDYYKLDIYLSCSKVANNLRNTRCHNIKKIPFAAQWTGNVIRVLYVIIINGNQASVFNRLKTTRRQFVWNEFCDTYYPTDRRHTYYPSVVINGRLYDLKISDLPPVPYFPVDSLYEWTDFRSYGLRSATAYVLVFDLSNAAETFRHIKCLREQMAGSRDMRNVPVVVVGNKHDRIHGPVGIPCPAAPSHPPGSFFGAQNIAQSSAFGLPGTSSSLPSPSSQAAQAVAQSGPSHANSLLFHHQQHAIAQQNAIAIAESRERRDIANIVKKHWRCGYVECSAKYNWRVVSVFKELMQAVDAFEGKSTPGSTGGSIGDNVPLVPGGASGKEGIRSFHLSRHQRTPMVVDNLQDALDRNKCQVL</sequence>
<dbReference type="Gene3D" id="3.40.50.300">
    <property type="entry name" value="P-loop containing nucleotide triphosphate hydrolases"/>
    <property type="match status" value="2"/>
</dbReference>
<dbReference type="SUPFAM" id="SSF52540">
    <property type="entry name" value="P-loop containing nucleoside triphosphate hydrolases"/>
    <property type="match status" value="1"/>
</dbReference>
<dbReference type="GO" id="GO:0003924">
    <property type="term" value="F:GTPase activity"/>
    <property type="evidence" value="ECO:0007669"/>
    <property type="project" value="InterPro"/>
</dbReference>
<dbReference type="InterPro" id="IPR052661">
    <property type="entry name" value="Ras-like_GTPase_Reg"/>
</dbReference>
<dbReference type="EMBL" id="KZ308992">
    <property type="protein sequence ID" value="KAG8236109.1"/>
    <property type="molecule type" value="Genomic_DNA"/>
</dbReference>
<gene>
    <name evidence="1" type="ORF">J437_LFUL000471</name>
</gene>
<organism evidence="1 2">
    <name type="scientific">Ladona fulva</name>
    <name type="common">Scarce chaser dragonfly</name>
    <name type="synonym">Libellula fulva</name>
    <dbReference type="NCBI Taxonomy" id="123851"/>
    <lineage>
        <taxon>Eukaryota</taxon>
        <taxon>Metazoa</taxon>
        <taxon>Ecdysozoa</taxon>
        <taxon>Arthropoda</taxon>
        <taxon>Hexapoda</taxon>
        <taxon>Insecta</taxon>
        <taxon>Pterygota</taxon>
        <taxon>Palaeoptera</taxon>
        <taxon>Odonata</taxon>
        <taxon>Epiprocta</taxon>
        <taxon>Anisoptera</taxon>
        <taxon>Libelluloidea</taxon>
        <taxon>Libellulidae</taxon>
        <taxon>Ladona</taxon>
    </lineage>
</organism>
<reference evidence="1" key="2">
    <citation type="submission" date="2017-10" db="EMBL/GenBank/DDBJ databases">
        <title>Ladona fulva Genome sequencing and assembly.</title>
        <authorList>
            <person name="Murali S."/>
            <person name="Richards S."/>
            <person name="Bandaranaike D."/>
            <person name="Bellair M."/>
            <person name="Blankenburg K."/>
            <person name="Chao H."/>
            <person name="Dinh H."/>
            <person name="Doddapaneni H."/>
            <person name="Dugan-Rocha S."/>
            <person name="Elkadiri S."/>
            <person name="Gnanaolivu R."/>
            <person name="Hernandez B."/>
            <person name="Skinner E."/>
            <person name="Javaid M."/>
            <person name="Lee S."/>
            <person name="Li M."/>
            <person name="Ming W."/>
            <person name="Munidasa M."/>
            <person name="Muniz J."/>
            <person name="Nguyen L."/>
            <person name="Hughes D."/>
            <person name="Osuji N."/>
            <person name="Pu L.-L."/>
            <person name="Puazo M."/>
            <person name="Qu C."/>
            <person name="Quiroz J."/>
            <person name="Raj R."/>
            <person name="Weissenberger G."/>
            <person name="Xin Y."/>
            <person name="Zou X."/>
            <person name="Han Y."/>
            <person name="Worley K."/>
            <person name="Muzny D."/>
            <person name="Gibbs R."/>
        </authorList>
    </citation>
    <scope>NUCLEOTIDE SEQUENCE</scope>
    <source>
        <strain evidence="1">Sampled in the wild</strain>
    </source>
</reference>
<dbReference type="Pfam" id="PF00071">
    <property type="entry name" value="Ras"/>
    <property type="match status" value="1"/>
</dbReference>